<dbReference type="CDD" id="cd08662">
    <property type="entry name" value="M13"/>
    <property type="match status" value="1"/>
</dbReference>
<evidence type="ECO:0000256" key="5">
    <source>
        <dbReference type="ARBA" id="ARBA00022801"/>
    </source>
</evidence>
<dbReference type="InterPro" id="IPR008753">
    <property type="entry name" value="Peptidase_M13_N"/>
</dbReference>
<sequence>MTRHALPTRFDRRTLLTVLAAIPVSVTLMTGCSGRPQNGSGSDLEEVDTMVRPQDDLYRHINGRWLREYQLPPDKSAYGTGFEVADRVQQQLEAIIDAIRDPAPGSDRQRIRDFYDACLDTDAAERLGLTPVADLLGSIDGAATKGDLARVMAAIALELPHDNALAACSLFAMVVFPDGKDSATYRPQLGQAGLRFKASFFQSPAMADQRSAYRVFLERIARSAGFADPSGMAMRVFDLEDRIAAAHWDEVRNRDASATYNPRSWRELVEMAPGFEWDAWLAAYSDKPSLFSKIVIAQPSYITAAARLWSEVDIAEWRDYLRLGVVREFAPQLSQEFSDASFDFFERTRGGQTQRLGSEQKALATVSTYLDQLLGKEYVRQHFPPASKAHADELIANIVSAYRESFARTDWMSQTTRDAAIAKLSKLTIKTGYPDTWRDYAELTITRGSRVANIRATMRHEWEQMFAKLGTPVDKFEWKMAPQEVNASYDWNNNAILIPAGMLQPPFFDPDAEPAVNYGGIGATIGHEIGHGFDDQGSRFDGDGNLRDWWTPADRVAFDERAKALIKQYDSLVPSGLGPEHHVNGALTVGENLADLRGLTMALAAFRRAERSRGNETPDYMNVFLAFARARRAKLRPEQQIRQLAADPHAPNEFRCNQVVRNIDEFYTAFDVKEGDGLFLPPDRRVTL</sequence>
<dbReference type="PROSITE" id="PS51257">
    <property type="entry name" value="PROKAR_LIPOPROTEIN"/>
    <property type="match status" value="1"/>
</dbReference>
<accession>A0ABW6QUW7</accession>
<name>A0ABW6QUW7_9NOCA</name>
<keyword evidence="5" id="KW-0378">Hydrolase</keyword>
<evidence type="ECO:0000259" key="8">
    <source>
        <dbReference type="Pfam" id="PF01431"/>
    </source>
</evidence>
<evidence type="ECO:0000256" key="3">
    <source>
        <dbReference type="ARBA" id="ARBA00022670"/>
    </source>
</evidence>
<keyword evidence="4" id="KW-0479">Metal-binding</keyword>
<comment type="similarity">
    <text evidence="2">Belongs to the peptidase M13 family.</text>
</comment>
<evidence type="ECO:0000256" key="1">
    <source>
        <dbReference type="ARBA" id="ARBA00001947"/>
    </source>
</evidence>
<dbReference type="Gene3D" id="1.10.1380.10">
    <property type="entry name" value="Neutral endopeptidase , domain2"/>
    <property type="match status" value="1"/>
</dbReference>
<dbReference type="Proteomes" id="UP001601948">
    <property type="component" value="Unassembled WGS sequence"/>
</dbReference>
<evidence type="ECO:0000256" key="4">
    <source>
        <dbReference type="ARBA" id="ARBA00022723"/>
    </source>
</evidence>
<evidence type="ECO:0000256" key="6">
    <source>
        <dbReference type="ARBA" id="ARBA00022833"/>
    </source>
</evidence>
<proteinExistence type="inferred from homology"/>
<dbReference type="InterPro" id="IPR024079">
    <property type="entry name" value="MetalloPept_cat_dom_sf"/>
</dbReference>
<evidence type="ECO:0000256" key="7">
    <source>
        <dbReference type="ARBA" id="ARBA00023049"/>
    </source>
</evidence>
<feature type="domain" description="Peptidase M13 N-terminal" evidence="9">
    <location>
        <begin position="53"/>
        <end position="434"/>
    </location>
</feature>
<dbReference type="EMBL" id="JBIAPI010000004">
    <property type="protein sequence ID" value="MFF3225021.1"/>
    <property type="molecule type" value="Genomic_DNA"/>
</dbReference>
<dbReference type="Pfam" id="PF01431">
    <property type="entry name" value="Peptidase_M13"/>
    <property type="match status" value="1"/>
</dbReference>
<evidence type="ECO:0000259" key="9">
    <source>
        <dbReference type="Pfam" id="PF05649"/>
    </source>
</evidence>
<reference evidence="10 11" key="1">
    <citation type="submission" date="2024-10" db="EMBL/GenBank/DDBJ databases">
        <title>The Natural Products Discovery Center: Release of the First 8490 Sequenced Strains for Exploring Actinobacteria Biosynthetic Diversity.</title>
        <authorList>
            <person name="Kalkreuter E."/>
            <person name="Kautsar S.A."/>
            <person name="Yang D."/>
            <person name="Bader C.D."/>
            <person name="Teijaro C.N."/>
            <person name="Fluegel L."/>
            <person name="Davis C.M."/>
            <person name="Simpson J.R."/>
            <person name="Lauterbach L."/>
            <person name="Steele A.D."/>
            <person name="Gui C."/>
            <person name="Meng S."/>
            <person name="Li G."/>
            <person name="Viehrig K."/>
            <person name="Ye F."/>
            <person name="Su P."/>
            <person name="Kiefer A.F."/>
            <person name="Nichols A."/>
            <person name="Cepeda A.J."/>
            <person name="Yan W."/>
            <person name="Fan B."/>
            <person name="Jiang Y."/>
            <person name="Adhikari A."/>
            <person name="Zheng C.-J."/>
            <person name="Schuster L."/>
            <person name="Cowan T.M."/>
            <person name="Smanski M.J."/>
            <person name="Chevrette M.G."/>
            <person name="De Carvalho L.P.S."/>
            <person name="Shen B."/>
        </authorList>
    </citation>
    <scope>NUCLEOTIDE SEQUENCE [LARGE SCALE GENOMIC DNA]</scope>
    <source>
        <strain evidence="10 11">NPDC003040</strain>
    </source>
</reference>
<evidence type="ECO:0000256" key="2">
    <source>
        <dbReference type="ARBA" id="ARBA00007357"/>
    </source>
</evidence>
<dbReference type="InterPro" id="IPR042089">
    <property type="entry name" value="Peptidase_M13_dom_2"/>
</dbReference>
<keyword evidence="3" id="KW-0645">Protease</keyword>
<dbReference type="PANTHER" id="PTHR11733">
    <property type="entry name" value="ZINC METALLOPROTEASE FAMILY M13 NEPRILYSIN-RELATED"/>
    <property type="match status" value="1"/>
</dbReference>
<feature type="domain" description="Peptidase M13 C-terminal" evidence="8">
    <location>
        <begin position="486"/>
        <end position="686"/>
    </location>
</feature>
<keyword evidence="7" id="KW-0482">Metalloprotease</keyword>
<dbReference type="SUPFAM" id="SSF55486">
    <property type="entry name" value="Metalloproteases ('zincins'), catalytic domain"/>
    <property type="match status" value="1"/>
</dbReference>
<organism evidence="10 11">
    <name type="scientific">Nocardia suismassiliense</name>
    <dbReference type="NCBI Taxonomy" id="2077092"/>
    <lineage>
        <taxon>Bacteria</taxon>
        <taxon>Bacillati</taxon>
        <taxon>Actinomycetota</taxon>
        <taxon>Actinomycetes</taxon>
        <taxon>Mycobacteriales</taxon>
        <taxon>Nocardiaceae</taxon>
        <taxon>Nocardia</taxon>
    </lineage>
</organism>
<dbReference type="InterPro" id="IPR000718">
    <property type="entry name" value="Peptidase_M13"/>
</dbReference>
<comment type="caution">
    <text evidence="10">The sequence shown here is derived from an EMBL/GenBank/DDBJ whole genome shotgun (WGS) entry which is preliminary data.</text>
</comment>
<dbReference type="InterPro" id="IPR018497">
    <property type="entry name" value="Peptidase_M13_C"/>
</dbReference>
<comment type="cofactor">
    <cofactor evidence="1">
        <name>Zn(2+)</name>
        <dbReference type="ChEBI" id="CHEBI:29105"/>
    </cofactor>
</comment>
<protein>
    <submittedName>
        <fullName evidence="10">M13 family metallopeptidase</fullName>
    </submittedName>
</protein>
<gene>
    <name evidence="10" type="ORF">ACFYV7_19670</name>
</gene>
<evidence type="ECO:0000313" key="10">
    <source>
        <dbReference type="EMBL" id="MFF3225021.1"/>
    </source>
</evidence>
<dbReference type="Gene3D" id="3.40.390.10">
    <property type="entry name" value="Collagenase (Catalytic Domain)"/>
    <property type="match status" value="1"/>
</dbReference>
<dbReference type="PANTHER" id="PTHR11733:SF167">
    <property type="entry name" value="FI17812P1-RELATED"/>
    <property type="match status" value="1"/>
</dbReference>
<evidence type="ECO:0000313" key="11">
    <source>
        <dbReference type="Proteomes" id="UP001601948"/>
    </source>
</evidence>
<dbReference type="PROSITE" id="PS51885">
    <property type="entry name" value="NEPRILYSIN"/>
    <property type="match status" value="1"/>
</dbReference>
<dbReference type="Pfam" id="PF05649">
    <property type="entry name" value="Peptidase_M13_N"/>
    <property type="match status" value="1"/>
</dbReference>
<dbReference type="RefSeq" id="WP_387719220.1">
    <property type="nucleotide sequence ID" value="NZ_JBIAPI010000004.1"/>
</dbReference>
<keyword evidence="11" id="KW-1185">Reference proteome</keyword>
<keyword evidence="6" id="KW-0862">Zinc</keyword>
<dbReference type="PRINTS" id="PR00786">
    <property type="entry name" value="NEPRILYSIN"/>
</dbReference>